<evidence type="ECO:0000313" key="2">
    <source>
        <dbReference type="EMBL" id="CAB3262996.1"/>
    </source>
</evidence>
<evidence type="ECO:0000256" key="1">
    <source>
        <dbReference type="SAM" id="Phobius"/>
    </source>
</evidence>
<dbReference type="PANTHER" id="PTHR36978:SF4">
    <property type="entry name" value="P-LOOP CONTAINING NUCLEOSIDE TRIPHOSPHATE HYDROLASE PROTEIN"/>
    <property type="match status" value="1"/>
</dbReference>
<keyword evidence="1" id="KW-1133">Transmembrane helix</keyword>
<proteinExistence type="evidence at transcript level"/>
<dbReference type="InterPro" id="IPR027417">
    <property type="entry name" value="P-loop_NTPase"/>
</dbReference>
<reference evidence="2" key="1">
    <citation type="submission" date="2020-04" db="EMBL/GenBank/DDBJ databases">
        <authorList>
            <person name="Neveu A P."/>
        </authorList>
    </citation>
    <scope>NUCLEOTIDE SEQUENCE</scope>
    <source>
        <tissue evidence="2">Whole embryo</tissue>
    </source>
</reference>
<keyword evidence="1" id="KW-0812">Transmembrane</keyword>
<dbReference type="EMBL" id="LR787134">
    <property type="protein sequence ID" value="CAB3262996.1"/>
    <property type="molecule type" value="mRNA"/>
</dbReference>
<dbReference type="PANTHER" id="PTHR36978">
    <property type="entry name" value="P-LOOP CONTAINING NUCLEOTIDE TRIPHOSPHATE HYDROLASE"/>
    <property type="match status" value="1"/>
</dbReference>
<protein>
    <submittedName>
        <fullName evidence="2">Uncharacterized protein LOC100186284</fullName>
    </submittedName>
</protein>
<dbReference type="Pfam" id="PF17784">
    <property type="entry name" value="Sulfotransfer_4"/>
    <property type="match status" value="1"/>
</dbReference>
<organism evidence="2">
    <name type="scientific">Phallusia mammillata</name>
    <dbReference type="NCBI Taxonomy" id="59560"/>
    <lineage>
        <taxon>Eukaryota</taxon>
        <taxon>Metazoa</taxon>
        <taxon>Chordata</taxon>
        <taxon>Tunicata</taxon>
        <taxon>Ascidiacea</taxon>
        <taxon>Phlebobranchia</taxon>
        <taxon>Ascidiidae</taxon>
        <taxon>Phallusia</taxon>
    </lineage>
</organism>
<dbReference type="SUPFAM" id="SSF52540">
    <property type="entry name" value="P-loop containing nucleoside triphosphate hydrolases"/>
    <property type="match status" value="1"/>
</dbReference>
<dbReference type="AlphaFoldDB" id="A0A6F9DJ56"/>
<sequence>MVKVICAGAPKTGTKSLARALRILGYNEVYDYEEGLEFAFDEWEEILHNRSTDVNAVLEKVYSKDCEAVVDLPHSHFFEFFLKRWPDAKVILMTRDETSWFTSFADMLNLAKNQHWMLNLLVYFVPASRRIRVYHEKLFSTVLGSEAPNELKWKMWYRRHNCYVKETVPPNQLLVFNISEGWDPLCAYLDKDIPDEPFPFENKAGSKTSIVERVIEDTAIVKRIKLEATIILSVAPILFLVLIYYFFF</sequence>
<dbReference type="InterPro" id="IPR040632">
    <property type="entry name" value="Sulfotransfer_4"/>
</dbReference>
<name>A0A6F9DJ56_9ASCI</name>
<feature type="transmembrane region" description="Helical" evidence="1">
    <location>
        <begin position="228"/>
        <end position="247"/>
    </location>
</feature>
<accession>A0A6F9DJ56</accession>
<dbReference type="Gene3D" id="3.40.50.300">
    <property type="entry name" value="P-loop containing nucleotide triphosphate hydrolases"/>
    <property type="match status" value="1"/>
</dbReference>
<gene>
    <name evidence="2" type="primary">LOC100186284</name>
</gene>
<keyword evidence="1" id="KW-0472">Membrane</keyword>